<dbReference type="SUPFAM" id="SSF51679">
    <property type="entry name" value="Bacterial luciferase-like"/>
    <property type="match status" value="1"/>
</dbReference>
<accession>A0A6N4W561</accession>
<reference evidence="3 4" key="1">
    <citation type="journal article" date="2019" name="Emerg. Microbes Infect.">
        <title>Comprehensive subspecies identification of 175 nontuberculous mycobacteria species based on 7547 genomic profiles.</title>
        <authorList>
            <person name="Matsumoto Y."/>
            <person name="Kinjo T."/>
            <person name="Motooka D."/>
            <person name="Nabeya D."/>
            <person name="Jung N."/>
            <person name="Uechi K."/>
            <person name="Horii T."/>
            <person name="Iida T."/>
            <person name="Fujita J."/>
            <person name="Nakamura S."/>
        </authorList>
    </citation>
    <scope>NUCLEOTIDE SEQUENCE [LARGE SCALE GENOMIC DNA]</scope>
    <source>
        <strain evidence="3 4">JCM 30275</strain>
    </source>
</reference>
<dbReference type="PANTHER" id="PTHR43244:SF1">
    <property type="entry name" value="5,10-METHYLENETETRAHYDROMETHANOPTERIN REDUCTASE"/>
    <property type="match status" value="1"/>
</dbReference>
<evidence type="ECO:0000259" key="2">
    <source>
        <dbReference type="Pfam" id="PF00296"/>
    </source>
</evidence>
<gene>
    <name evidence="3" type="primary">hmd</name>
    <name evidence="3" type="ORF">MANY_24330</name>
</gene>
<keyword evidence="4" id="KW-1185">Reference proteome</keyword>
<organism evidence="3 4">
    <name type="scientific">Mycolicibacterium anyangense</name>
    <dbReference type="NCBI Taxonomy" id="1431246"/>
    <lineage>
        <taxon>Bacteria</taxon>
        <taxon>Bacillati</taxon>
        <taxon>Actinomycetota</taxon>
        <taxon>Actinomycetes</taxon>
        <taxon>Mycobacteriales</taxon>
        <taxon>Mycobacteriaceae</taxon>
        <taxon>Mycolicibacterium</taxon>
    </lineage>
</organism>
<dbReference type="Proteomes" id="UP000467249">
    <property type="component" value="Chromosome"/>
</dbReference>
<feature type="domain" description="Luciferase-like" evidence="2">
    <location>
        <begin position="24"/>
        <end position="333"/>
    </location>
</feature>
<dbReference type="GO" id="GO:0016705">
    <property type="term" value="F:oxidoreductase activity, acting on paired donors, with incorporation or reduction of molecular oxygen"/>
    <property type="evidence" value="ECO:0007669"/>
    <property type="project" value="InterPro"/>
</dbReference>
<evidence type="ECO:0000313" key="3">
    <source>
        <dbReference type="EMBL" id="BBZ77096.1"/>
    </source>
</evidence>
<dbReference type="Gene3D" id="3.20.20.30">
    <property type="entry name" value="Luciferase-like domain"/>
    <property type="match status" value="1"/>
</dbReference>
<dbReference type="EMBL" id="AP022620">
    <property type="protein sequence ID" value="BBZ77096.1"/>
    <property type="molecule type" value="Genomic_DNA"/>
</dbReference>
<dbReference type="InterPro" id="IPR011251">
    <property type="entry name" value="Luciferase-like_dom"/>
</dbReference>
<dbReference type="AlphaFoldDB" id="A0A6N4W561"/>
<name>A0A6N4W561_9MYCO</name>
<evidence type="ECO:0000313" key="4">
    <source>
        <dbReference type="Proteomes" id="UP000467249"/>
    </source>
</evidence>
<dbReference type="InterPro" id="IPR036661">
    <property type="entry name" value="Luciferase-like_sf"/>
</dbReference>
<dbReference type="InterPro" id="IPR022378">
    <property type="entry name" value="F420_OxRdatse_MSMEG2249_pred"/>
</dbReference>
<dbReference type="InterPro" id="IPR050564">
    <property type="entry name" value="F420-G6PD/mer"/>
</dbReference>
<dbReference type="Pfam" id="PF00296">
    <property type="entry name" value="Bac_luciferase"/>
    <property type="match status" value="1"/>
</dbReference>
<evidence type="ECO:0000256" key="1">
    <source>
        <dbReference type="ARBA" id="ARBA00023002"/>
    </source>
</evidence>
<dbReference type="PANTHER" id="PTHR43244">
    <property type="match status" value="1"/>
</dbReference>
<sequence length="358" mass="37654">MVQVARSPSGPTLSRVGAYLLPGRTTDPLRAIAEARTAEHLGLGSAWIGERLGTKDFGPLLGAVAQATSSIRLGSAVTNIGLRHPLLLASAAMSLQAMTQGRFILGLGRLHPSAARAYGLQTPNNQVVRDTASIVRRLCQGETVSYDGPAGNFPKMRLTDLPELPAPPLVLAAIGPKSLDIAGQHYDGVVLHPFLTAAAVGRCALRVRTAAAAAGRDPQSVRVYATVVVAADLTDQEETAVAAARAVTYFQIPGYGENLVDINGWSREPLAQLRADPVLAGLPGAADHRFTRHELLDTARRCVPTEWTLTGAAIGTASHCSSRLREYLAEGADELILHGSTTELLGPVAQHLAAAEQS</sequence>
<proteinExistence type="predicted"/>
<dbReference type="KEGG" id="many:MANY_24330"/>
<keyword evidence="1" id="KW-0560">Oxidoreductase</keyword>
<protein>
    <submittedName>
        <fullName evidence="3">LLM class F420-dependent oxidoreductase</fullName>
    </submittedName>
</protein>
<dbReference type="NCBIfam" id="TIGR03857">
    <property type="entry name" value="F420_MSMEG_2249"/>
    <property type="match status" value="1"/>
</dbReference>